<evidence type="ECO:0000313" key="3">
    <source>
        <dbReference type="Proteomes" id="UP000582231"/>
    </source>
</evidence>
<sequence length="41" mass="3912">MKTRKLLAATAAALAATLAATLGAPSTGPSVVLADRPAGCC</sequence>
<keyword evidence="1" id="KW-0732">Signal</keyword>
<organism evidence="2 3">
    <name type="scientific">Nocardioides kongjuensis</name>
    <dbReference type="NCBI Taxonomy" id="349522"/>
    <lineage>
        <taxon>Bacteria</taxon>
        <taxon>Bacillati</taxon>
        <taxon>Actinomycetota</taxon>
        <taxon>Actinomycetes</taxon>
        <taxon>Propionibacteriales</taxon>
        <taxon>Nocardioidaceae</taxon>
        <taxon>Nocardioides</taxon>
    </lineage>
</organism>
<feature type="chain" id="PRO_5039145432" evidence="1">
    <location>
        <begin position="25"/>
        <end position="41"/>
    </location>
</feature>
<protein>
    <submittedName>
        <fullName evidence="2">Uncharacterized protein</fullName>
    </submittedName>
</protein>
<name>A0A852RJF1_9ACTN</name>
<comment type="caution">
    <text evidence="2">The sequence shown here is derived from an EMBL/GenBank/DDBJ whole genome shotgun (WGS) entry which is preliminary data.</text>
</comment>
<reference evidence="2 3" key="1">
    <citation type="submission" date="2020-07" db="EMBL/GenBank/DDBJ databases">
        <title>Sequencing the genomes of 1000 actinobacteria strains.</title>
        <authorList>
            <person name="Klenk H.-P."/>
        </authorList>
    </citation>
    <scope>NUCLEOTIDE SEQUENCE [LARGE SCALE GENOMIC DNA]</scope>
    <source>
        <strain evidence="2 3">DSM 19082</strain>
    </source>
</reference>
<dbReference type="RefSeq" id="WP_273520582.1">
    <property type="nucleotide sequence ID" value="NZ_BAABEF010000001.1"/>
</dbReference>
<accession>A0A852RJF1</accession>
<proteinExistence type="predicted"/>
<dbReference type="AlphaFoldDB" id="A0A852RJF1"/>
<gene>
    <name evidence="2" type="ORF">BJ958_002314</name>
</gene>
<dbReference type="EMBL" id="JACCBF010000001">
    <property type="protein sequence ID" value="NYD30768.1"/>
    <property type="molecule type" value="Genomic_DNA"/>
</dbReference>
<feature type="signal peptide" evidence="1">
    <location>
        <begin position="1"/>
        <end position="24"/>
    </location>
</feature>
<evidence type="ECO:0000313" key="2">
    <source>
        <dbReference type="EMBL" id="NYD30768.1"/>
    </source>
</evidence>
<dbReference type="Proteomes" id="UP000582231">
    <property type="component" value="Unassembled WGS sequence"/>
</dbReference>
<evidence type="ECO:0000256" key="1">
    <source>
        <dbReference type="SAM" id="SignalP"/>
    </source>
</evidence>
<keyword evidence="3" id="KW-1185">Reference proteome</keyword>